<reference evidence="1 2" key="1">
    <citation type="submission" date="2024-02" db="EMBL/GenBank/DDBJ databases">
        <authorList>
            <person name="Chen Y."/>
            <person name="Shah S."/>
            <person name="Dougan E. K."/>
            <person name="Thang M."/>
            <person name="Chan C."/>
        </authorList>
    </citation>
    <scope>NUCLEOTIDE SEQUENCE [LARGE SCALE GENOMIC DNA]</scope>
</reference>
<proteinExistence type="predicted"/>
<comment type="caution">
    <text evidence="1">The sequence shown here is derived from an EMBL/GenBank/DDBJ whole genome shotgun (WGS) entry which is preliminary data.</text>
</comment>
<keyword evidence="2" id="KW-1185">Reference proteome</keyword>
<name>A0ABP0IAS0_9DINO</name>
<gene>
    <name evidence="1" type="ORF">CCMP2556_LOCUS5756</name>
</gene>
<accession>A0ABP0IAS0</accession>
<evidence type="ECO:0000313" key="2">
    <source>
        <dbReference type="Proteomes" id="UP001642484"/>
    </source>
</evidence>
<sequence length="255" mass="29258">MGKRAVENAEEKLSADLQRLSVGYQHHQDRHVQAPQEAALMRLQWYDRLLEEAPQCEASCLNWKAWANCGVCLYHLGEKKASWDAYAQAANALEGFRVELTDDAFLRNPHVGKYMRVLDREFHEGSWHWEEANDVVLFALLVQRGRAGEVCTQRWHERLPNHYFAVMHVLCMQLSKPDRPLQEVCPDDSRLELCVGNCIALLAAPERLFACSDGKRARLHERVEDLCVECETANVEELEFRVREVHSEKCDGASG</sequence>
<organism evidence="1 2">
    <name type="scientific">Durusdinium trenchii</name>
    <dbReference type="NCBI Taxonomy" id="1381693"/>
    <lineage>
        <taxon>Eukaryota</taxon>
        <taxon>Sar</taxon>
        <taxon>Alveolata</taxon>
        <taxon>Dinophyceae</taxon>
        <taxon>Suessiales</taxon>
        <taxon>Symbiodiniaceae</taxon>
        <taxon>Durusdinium</taxon>
    </lineage>
</organism>
<protein>
    <recommendedName>
        <fullName evidence="3">KIF-binding protein</fullName>
    </recommendedName>
</protein>
<dbReference type="EMBL" id="CAXAMN010002447">
    <property type="protein sequence ID" value="CAK8999689.1"/>
    <property type="molecule type" value="Genomic_DNA"/>
</dbReference>
<evidence type="ECO:0008006" key="3">
    <source>
        <dbReference type="Google" id="ProtNLM"/>
    </source>
</evidence>
<evidence type="ECO:0000313" key="1">
    <source>
        <dbReference type="EMBL" id="CAK8999689.1"/>
    </source>
</evidence>
<dbReference type="Proteomes" id="UP001642484">
    <property type="component" value="Unassembled WGS sequence"/>
</dbReference>